<dbReference type="GO" id="GO:0004659">
    <property type="term" value="F:prenyltransferase activity"/>
    <property type="evidence" value="ECO:0007669"/>
    <property type="project" value="InterPro"/>
</dbReference>
<dbReference type="InterPro" id="IPR011937">
    <property type="entry name" value="DHNA_phytyltransferase_MenA"/>
</dbReference>
<evidence type="ECO:0000256" key="5">
    <source>
        <dbReference type="ARBA" id="ARBA00023136"/>
    </source>
</evidence>
<evidence type="ECO:0000256" key="2">
    <source>
        <dbReference type="ARBA" id="ARBA00022679"/>
    </source>
</evidence>
<dbReference type="GO" id="GO:0016020">
    <property type="term" value="C:membrane"/>
    <property type="evidence" value="ECO:0007669"/>
    <property type="project" value="UniProtKB-SubCell"/>
</dbReference>
<feature type="transmembrane region" description="Helical" evidence="6">
    <location>
        <begin position="305"/>
        <end position="329"/>
    </location>
</feature>
<feature type="transmembrane region" description="Helical" evidence="6">
    <location>
        <begin position="172"/>
        <end position="192"/>
    </location>
</feature>
<keyword evidence="2" id="KW-0808">Transferase</keyword>
<keyword evidence="5 6" id="KW-0472">Membrane</keyword>
<dbReference type="EMBL" id="SIDB01000001">
    <property type="protein sequence ID" value="KAI3438518.1"/>
    <property type="molecule type" value="Genomic_DNA"/>
</dbReference>
<feature type="transmembrane region" description="Helical" evidence="6">
    <location>
        <begin position="258"/>
        <end position="277"/>
    </location>
</feature>
<gene>
    <name evidence="7" type="ORF">D9Q98_000946</name>
</gene>
<dbReference type="HAMAP" id="MF_01938">
    <property type="entry name" value="MenA_2"/>
    <property type="match status" value="1"/>
</dbReference>
<dbReference type="InterPro" id="IPR026046">
    <property type="entry name" value="UBIAD1"/>
</dbReference>
<dbReference type="CDD" id="cd13962">
    <property type="entry name" value="PT_UbiA_UBIAD1"/>
    <property type="match status" value="1"/>
</dbReference>
<evidence type="ECO:0000256" key="3">
    <source>
        <dbReference type="ARBA" id="ARBA00022692"/>
    </source>
</evidence>
<feature type="transmembrane region" description="Helical" evidence="6">
    <location>
        <begin position="226"/>
        <end position="246"/>
    </location>
</feature>
<comment type="caution">
    <text evidence="7">The sequence shown here is derived from an EMBL/GenBank/DDBJ whole genome shotgun (WGS) entry which is preliminary data.</text>
</comment>
<accession>A0A9D4Z1N6</accession>
<feature type="transmembrane region" description="Helical" evidence="6">
    <location>
        <begin position="98"/>
        <end position="119"/>
    </location>
</feature>
<organism evidence="7 8">
    <name type="scientific">Chlorella vulgaris</name>
    <name type="common">Green alga</name>
    <dbReference type="NCBI Taxonomy" id="3077"/>
    <lineage>
        <taxon>Eukaryota</taxon>
        <taxon>Viridiplantae</taxon>
        <taxon>Chlorophyta</taxon>
        <taxon>core chlorophytes</taxon>
        <taxon>Trebouxiophyceae</taxon>
        <taxon>Chlorellales</taxon>
        <taxon>Chlorellaceae</taxon>
        <taxon>Chlorella clade</taxon>
        <taxon>Chlorella</taxon>
    </lineage>
</organism>
<feature type="transmembrane region" description="Helical" evidence="6">
    <location>
        <begin position="125"/>
        <end position="143"/>
    </location>
</feature>
<dbReference type="AlphaFoldDB" id="A0A9D4Z1N6"/>
<proteinExistence type="inferred from homology"/>
<keyword evidence="4 6" id="KW-1133">Transmembrane helix</keyword>
<keyword evidence="8" id="KW-1185">Reference proteome</keyword>
<evidence type="ECO:0000256" key="4">
    <source>
        <dbReference type="ARBA" id="ARBA00022989"/>
    </source>
</evidence>
<feature type="transmembrane region" description="Helical" evidence="6">
    <location>
        <begin position="368"/>
        <end position="385"/>
    </location>
</feature>
<dbReference type="PANTHER" id="PTHR13929:SF0">
    <property type="entry name" value="UBIA PRENYLTRANSFERASE DOMAIN-CONTAINING PROTEIN 1"/>
    <property type="match status" value="1"/>
</dbReference>
<evidence type="ECO:0000256" key="1">
    <source>
        <dbReference type="ARBA" id="ARBA00004141"/>
    </source>
</evidence>
<evidence type="ECO:0000313" key="7">
    <source>
        <dbReference type="EMBL" id="KAI3438518.1"/>
    </source>
</evidence>
<sequence>MTASLSLLGSQQLVHRAQQRLAAQRQVRLAQLVCSSSARPKPQRCCKAAAAAAAAAAGSPGEPPLVEADTIIEPDGTVTAQPQNAEDRKDLWRRAIKLPMYSVGWAPILVSAAAAYVQTGAFNPVRTLLLCVAATAIIAWLNLSNDVFDGVTGVDKTKPESMVNMLGGNARLVFLLATAFLAAGGGLLVWLLQGAGNPLAPRMLGAAVAMGYVYQGPPFRWSYLGLGEPLCFLAFGPLATCAFYFAQVPPAQAVFTQMTVALSGLVGITTTVILFCAHFHQVEGDYAHGKMSPLVRMGTHKGTEILKLAVGFTHILTLVLGLMGVLPFACWTSAMVAYGMAGEMVKVAETNVKNPVGLQRLKFLATRWHIAFSSMLVLGLLLSTLM</sequence>
<name>A0A9D4Z1N6_CHLVU</name>
<dbReference type="OrthoDB" id="5263at2759"/>
<comment type="subcellular location">
    <subcellularLocation>
        <location evidence="1">Membrane</location>
        <topology evidence="1">Multi-pass membrane protein</topology>
    </subcellularLocation>
</comment>
<dbReference type="NCBIfam" id="TIGR02235">
    <property type="entry name" value="menA_cyano-plnt"/>
    <property type="match status" value="1"/>
</dbReference>
<dbReference type="InterPro" id="IPR000537">
    <property type="entry name" value="UbiA_prenyltransferase"/>
</dbReference>
<evidence type="ECO:0000256" key="6">
    <source>
        <dbReference type="SAM" id="Phobius"/>
    </source>
</evidence>
<protein>
    <submittedName>
        <fullName evidence="7">Uncharacterized protein</fullName>
    </submittedName>
</protein>
<evidence type="ECO:0000313" key="8">
    <source>
        <dbReference type="Proteomes" id="UP001055712"/>
    </source>
</evidence>
<dbReference type="Pfam" id="PF01040">
    <property type="entry name" value="UbiA"/>
    <property type="match status" value="1"/>
</dbReference>
<reference evidence="7" key="1">
    <citation type="journal article" date="2019" name="Plant J.">
        <title>Chlorella vulgaris genome assembly and annotation reveals the molecular basis for metabolic acclimation to high light conditions.</title>
        <authorList>
            <person name="Cecchin M."/>
            <person name="Marcolungo L."/>
            <person name="Rossato M."/>
            <person name="Girolomoni L."/>
            <person name="Cosentino E."/>
            <person name="Cuine S."/>
            <person name="Li-Beisson Y."/>
            <person name="Delledonne M."/>
            <person name="Ballottari M."/>
        </authorList>
    </citation>
    <scope>NUCLEOTIDE SEQUENCE</scope>
    <source>
        <strain evidence="7">211/11P</strain>
    </source>
</reference>
<reference evidence="7" key="2">
    <citation type="submission" date="2020-11" db="EMBL/GenBank/DDBJ databases">
        <authorList>
            <person name="Cecchin M."/>
            <person name="Marcolungo L."/>
            <person name="Rossato M."/>
            <person name="Girolomoni L."/>
            <person name="Cosentino E."/>
            <person name="Cuine S."/>
            <person name="Li-Beisson Y."/>
            <person name="Delledonne M."/>
            <person name="Ballottari M."/>
        </authorList>
    </citation>
    <scope>NUCLEOTIDE SEQUENCE</scope>
    <source>
        <strain evidence="7">211/11P</strain>
        <tissue evidence="7">Whole cell</tissue>
    </source>
</reference>
<keyword evidence="3 6" id="KW-0812">Transmembrane</keyword>
<dbReference type="GO" id="GO:0042372">
    <property type="term" value="P:phylloquinone biosynthetic process"/>
    <property type="evidence" value="ECO:0007669"/>
    <property type="project" value="InterPro"/>
</dbReference>
<dbReference type="Proteomes" id="UP001055712">
    <property type="component" value="Unassembled WGS sequence"/>
</dbReference>
<dbReference type="PANTHER" id="PTHR13929">
    <property type="entry name" value="1,4-DIHYDROXY-2-NAPHTHOATE OCTAPRENYLTRANSFERASE"/>
    <property type="match status" value="1"/>
</dbReference>
<dbReference type="GO" id="GO:0009234">
    <property type="term" value="P:menaquinone biosynthetic process"/>
    <property type="evidence" value="ECO:0007669"/>
    <property type="project" value="TreeGrafter"/>
</dbReference>